<evidence type="ECO:0000313" key="3">
    <source>
        <dbReference type="EMBL" id="NHF58160.1"/>
    </source>
</evidence>
<dbReference type="InterPro" id="IPR005545">
    <property type="entry name" value="YCII"/>
</dbReference>
<dbReference type="Gene3D" id="3.30.70.1060">
    <property type="entry name" value="Dimeric alpha+beta barrel"/>
    <property type="match status" value="1"/>
</dbReference>
<dbReference type="RefSeq" id="WP_152572665.1">
    <property type="nucleotide sequence ID" value="NZ_VIKU02000001.1"/>
</dbReference>
<dbReference type="SUPFAM" id="SSF54909">
    <property type="entry name" value="Dimeric alpha+beta barrel"/>
    <property type="match status" value="1"/>
</dbReference>
<dbReference type="AlphaFoldDB" id="A0A967ARH8"/>
<evidence type="ECO:0000313" key="4">
    <source>
        <dbReference type="Proteomes" id="UP000707206"/>
    </source>
</evidence>
<dbReference type="Proteomes" id="UP000707206">
    <property type="component" value="Unassembled WGS sequence"/>
</dbReference>
<dbReference type="EMBL" id="VIKU02000001">
    <property type="protein sequence ID" value="NHF58160.1"/>
    <property type="molecule type" value="Genomic_DNA"/>
</dbReference>
<name>A0A967ARH8_9FLAO</name>
<organism evidence="3 4">
    <name type="scientific">Pelagihabitans pacificus</name>
    <dbReference type="NCBI Taxonomy" id="2696054"/>
    <lineage>
        <taxon>Bacteria</taxon>
        <taxon>Pseudomonadati</taxon>
        <taxon>Bacteroidota</taxon>
        <taxon>Flavobacteriia</taxon>
        <taxon>Flavobacteriales</taxon>
        <taxon>Flavobacteriaceae</taxon>
        <taxon>Pelagihabitans</taxon>
    </lineage>
</organism>
<feature type="domain" description="YCII-related" evidence="2">
    <location>
        <begin position="4"/>
        <end position="111"/>
    </location>
</feature>
<accession>A0A967ARH8</accession>
<reference evidence="3" key="2">
    <citation type="submission" date="2020-03" db="EMBL/GenBank/DDBJ databases">
        <title>Flavobacteriaceae bacterium strain TP-CH-4, a member of the family Flavobacteriaceae isolated from a deep-sea seamount.</title>
        <authorList>
            <person name="Zhang D.-C."/>
        </authorList>
    </citation>
    <scope>NUCLEOTIDE SEQUENCE</scope>
    <source>
        <strain evidence="3">TP-CH-4</strain>
    </source>
</reference>
<comment type="similarity">
    <text evidence="1">Belongs to the YciI family.</text>
</comment>
<reference evidence="3" key="1">
    <citation type="submission" date="2019-07" db="EMBL/GenBank/DDBJ databases">
        <authorList>
            <person name="De-Chao Zhang Q."/>
        </authorList>
    </citation>
    <scope>NUCLEOTIDE SEQUENCE</scope>
    <source>
        <strain evidence="3">TP-CH-4</strain>
    </source>
</reference>
<dbReference type="InterPro" id="IPR011008">
    <property type="entry name" value="Dimeric_a/b-barrel"/>
</dbReference>
<keyword evidence="4" id="KW-1185">Reference proteome</keyword>
<protein>
    <recommendedName>
        <fullName evidence="2">YCII-related domain-containing protein</fullName>
    </recommendedName>
</protein>
<proteinExistence type="inferred from homology"/>
<gene>
    <name evidence="3" type="ORF">FK220_002325</name>
</gene>
<comment type="caution">
    <text evidence="3">The sequence shown here is derived from an EMBL/GenBank/DDBJ whole genome shotgun (WGS) entry which is preliminary data.</text>
</comment>
<dbReference type="PANTHER" id="PTHR35174">
    <property type="entry name" value="BLL7171 PROTEIN-RELATED"/>
    <property type="match status" value="1"/>
</dbReference>
<sequence length="112" mass="12642">MKNFMILIREDAAIMANMSEAEAQAEINEYMAWVEEMAKTDNYISGDPLEPVGRYLKKDTIHSDGPFIESKEAVTGYVLIQAKDIAEAVELAKQCPVYKHNGAVELRPIMKY</sequence>
<evidence type="ECO:0000256" key="1">
    <source>
        <dbReference type="ARBA" id="ARBA00007689"/>
    </source>
</evidence>
<evidence type="ECO:0000259" key="2">
    <source>
        <dbReference type="Pfam" id="PF03795"/>
    </source>
</evidence>
<dbReference type="Pfam" id="PF03795">
    <property type="entry name" value="YCII"/>
    <property type="match status" value="1"/>
</dbReference>